<name>A0A1M7JY61_9FIRM</name>
<dbReference type="Proteomes" id="UP000184038">
    <property type="component" value="Unassembled WGS sequence"/>
</dbReference>
<dbReference type="PANTHER" id="PTHR43280:SF28">
    <property type="entry name" value="HTH-TYPE TRANSCRIPTIONAL ACTIVATOR RHAS"/>
    <property type="match status" value="1"/>
</dbReference>
<keyword evidence="4" id="KW-0812">Transmembrane</keyword>
<keyword evidence="3" id="KW-0804">Transcription</keyword>
<dbReference type="GO" id="GO:0003700">
    <property type="term" value="F:DNA-binding transcription factor activity"/>
    <property type="evidence" value="ECO:0007669"/>
    <property type="project" value="InterPro"/>
</dbReference>
<dbReference type="PRINTS" id="PR00032">
    <property type="entry name" value="HTHARAC"/>
</dbReference>
<evidence type="ECO:0000256" key="3">
    <source>
        <dbReference type="ARBA" id="ARBA00023163"/>
    </source>
</evidence>
<keyword evidence="8" id="KW-1185">Reference proteome</keyword>
<dbReference type="PROSITE" id="PS50885">
    <property type="entry name" value="HAMP"/>
    <property type="match status" value="1"/>
</dbReference>
<gene>
    <name evidence="7" type="ORF">SAMN02746066_02460</name>
</gene>
<evidence type="ECO:0000256" key="4">
    <source>
        <dbReference type="SAM" id="Phobius"/>
    </source>
</evidence>
<dbReference type="CDD" id="cd06225">
    <property type="entry name" value="HAMP"/>
    <property type="match status" value="1"/>
</dbReference>
<dbReference type="Gene3D" id="1.10.10.60">
    <property type="entry name" value="Homeodomain-like"/>
    <property type="match status" value="2"/>
</dbReference>
<dbReference type="PROSITE" id="PS00041">
    <property type="entry name" value="HTH_ARAC_FAMILY_1"/>
    <property type="match status" value="1"/>
</dbReference>
<keyword evidence="1" id="KW-0805">Transcription regulation</keyword>
<organism evidence="7 8">
    <name type="scientific">Anaerosporobacter mobilis DSM 15930</name>
    <dbReference type="NCBI Taxonomy" id="1120996"/>
    <lineage>
        <taxon>Bacteria</taxon>
        <taxon>Bacillati</taxon>
        <taxon>Bacillota</taxon>
        <taxon>Clostridia</taxon>
        <taxon>Lachnospirales</taxon>
        <taxon>Lachnospiraceae</taxon>
        <taxon>Anaerosporobacter</taxon>
    </lineage>
</organism>
<dbReference type="InterPro" id="IPR009057">
    <property type="entry name" value="Homeodomain-like_sf"/>
</dbReference>
<feature type="domain" description="HAMP" evidence="6">
    <location>
        <begin position="316"/>
        <end position="368"/>
    </location>
</feature>
<dbReference type="Pfam" id="PF12833">
    <property type="entry name" value="HTH_18"/>
    <property type="match status" value="1"/>
</dbReference>
<dbReference type="SUPFAM" id="SSF46689">
    <property type="entry name" value="Homeodomain-like"/>
    <property type="match status" value="2"/>
</dbReference>
<evidence type="ECO:0000259" key="6">
    <source>
        <dbReference type="PROSITE" id="PS50885"/>
    </source>
</evidence>
<dbReference type="SUPFAM" id="SSF158472">
    <property type="entry name" value="HAMP domain-like"/>
    <property type="match status" value="1"/>
</dbReference>
<feature type="transmembrane region" description="Helical" evidence="4">
    <location>
        <begin position="16"/>
        <end position="40"/>
    </location>
</feature>
<dbReference type="InterPro" id="IPR020449">
    <property type="entry name" value="Tscrpt_reg_AraC-type_HTH"/>
</dbReference>
<dbReference type="GO" id="GO:0043565">
    <property type="term" value="F:sequence-specific DNA binding"/>
    <property type="evidence" value="ECO:0007669"/>
    <property type="project" value="InterPro"/>
</dbReference>
<dbReference type="PROSITE" id="PS01124">
    <property type="entry name" value="HTH_ARAC_FAMILY_2"/>
    <property type="match status" value="1"/>
</dbReference>
<dbReference type="InterPro" id="IPR018060">
    <property type="entry name" value="HTH_AraC"/>
</dbReference>
<reference evidence="7 8" key="1">
    <citation type="submission" date="2016-11" db="EMBL/GenBank/DDBJ databases">
        <authorList>
            <person name="Jaros S."/>
            <person name="Januszkiewicz K."/>
            <person name="Wedrychowicz H."/>
        </authorList>
    </citation>
    <scope>NUCLEOTIDE SEQUENCE [LARGE SCALE GENOMIC DNA]</scope>
    <source>
        <strain evidence="7 8">DSM 15930</strain>
    </source>
</reference>
<protein>
    <submittedName>
        <fullName evidence="7">HAMP domain-containing protein</fullName>
    </submittedName>
</protein>
<evidence type="ECO:0000259" key="5">
    <source>
        <dbReference type="PROSITE" id="PS01124"/>
    </source>
</evidence>
<keyword evidence="2" id="KW-0238">DNA-binding</keyword>
<dbReference type="InterPro" id="IPR003660">
    <property type="entry name" value="HAMP_dom"/>
</dbReference>
<dbReference type="RefSeq" id="WP_073288063.1">
    <property type="nucleotide sequence ID" value="NZ_FRCP01000012.1"/>
</dbReference>
<keyword evidence="4" id="KW-0472">Membrane</keyword>
<accession>A0A1M7JY61</accession>
<dbReference type="Gene3D" id="6.10.340.10">
    <property type="match status" value="1"/>
</dbReference>
<dbReference type="STRING" id="1120996.SAMN02746066_02460"/>
<dbReference type="PANTHER" id="PTHR43280">
    <property type="entry name" value="ARAC-FAMILY TRANSCRIPTIONAL REGULATOR"/>
    <property type="match status" value="1"/>
</dbReference>
<dbReference type="SMART" id="SM00342">
    <property type="entry name" value="HTH_ARAC"/>
    <property type="match status" value="1"/>
</dbReference>
<dbReference type="EMBL" id="FRCP01000012">
    <property type="protein sequence ID" value="SHM57467.1"/>
    <property type="molecule type" value="Genomic_DNA"/>
</dbReference>
<sequence length="754" mass="88298">MKLKRIKWSKMQLKTVFYISFFSFIICPILIVLVTVLNILNQEFKKQAIENIKQVHETIVTELVSDIGVMSMRLSHLIYSNNNEILDYAAGTDSEDLKSRYDSSQKLNQASSLALEPASNIISVGFYMKDQRISYYKNTINKSYEETSSSTCYRTAVKNKNQVVIGFINNDLNNGLYAGAKKNSLVLVFAFAPDRRTDRSEKIEMVMFYQNSGVADKIKNYNREYLKGNNNFGIMEMKSSDGENIFTTLDGEENYNNSKYTQITTPLKLYSDTWYINSYIKTSDLSASFWRVALWVLLVALIILLLVGYYSSYFLRSIVKPIQRINYGLRQIEEGELQIHIEPGGQYEIRTMIHSFNSMVRRLQVLISDYEEKVRTSEKTLEDYFTGMITGEITPAEVNRKSKYFFEDSYVILGFVLNKGKTNESEYNEMEKLHCNFERNLRFSSRCIAYIENPTIMYAFYRITEEDYVVNIYSMIQELQKSTYSEHGIDITVCISKKQYGYGNFLEELEHLKGSFDFRFLKGKNAIVDCNKEDELMDQIIQYSNQYLDFSKALYIADERTVIPEKEKLFEVLNKASLREGQLHVLGLILEIAKKFYSNHANFYEIFGEQYNYYEKLERIEDIRSLKLWLTNYIDWIIDYSVEKLYIKENDIILKAKRYIGNHYENSDLTLKEVADYVELNEKYFTSKFSKETGETFISYLTSLRIEKAKDLLKTTNFKIYEIAEMVGYRNVENFNRVFKKNTGTSPAQYRKTA</sequence>
<dbReference type="SMART" id="SM00304">
    <property type="entry name" value="HAMP"/>
    <property type="match status" value="1"/>
</dbReference>
<evidence type="ECO:0000256" key="1">
    <source>
        <dbReference type="ARBA" id="ARBA00023015"/>
    </source>
</evidence>
<dbReference type="Pfam" id="PF00672">
    <property type="entry name" value="HAMP"/>
    <property type="match status" value="1"/>
</dbReference>
<keyword evidence="4" id="KW-1133">Transmembrane helix</keyword>
<evidence type="ECO:0000256" key="2">
    <source>
        <dbReference type="ARBA" id="ARBA00023125"/>
    </source>
</evidence>
<dbReference type="AlphaFoldDB" id="A0A1M7JY61"/>
<feature type="domain" description="HTH araC/xylS-type" evidence="5">
    <location>
        <begin position="654"/>
        <end position="753"/>
    </location>
</feature>
<dbReference type="GO" id="GO:0016020">
    <property type="term" value="C:membrane"/>
    <property type="evidence" value="ECO:0007669"/>
    <property type="project" value="InterPro"/>
</dbReference>
<evidence type="ECO:0000313" key="8">
    <source>
        <dbReference type="Proteomes" id="UP000184038"/>
    </source>
</evidence>
<feature type="transmembrane region" description="Helical" evidence="4">
    <location>
        <begin position="292"/>
        <end position="315"/>
    </location>
</feature>
<evidence type="ECO:0000313" key="7">
    <source>
        <dbReference type="EMBL" id="SHM57467.1"/>
    </source>
</evidence>
<dbReference type="GO" id="GO:0007165">
    <property type="term" value="P:signal transduction"/>
    <property type="evidence" value="ECO:0007669"/>
    <property type="project" value="InterPro"/>
</dbReference>
<proteinExistence type="predicted"/>
<dbReference type="InterPro" id="IPR018062">
    <property type="entry name" value="HTH_AraC-typ_CS"/>
</dbReference>